<accession>A0ABR9D735</accession>
<dbReference type="RefSeq" id="WP_192377410.1">
    <property type="nucleotide sequence ID" value="NZ_CAJHIV010000002.1"/>
</dbReference>
<evidence type="ECO:0000313" key="2">
    <source>
        <dbReference type="Proteomes" id="UP000652176"/>
    </source>
</evidence>
<gene>
    <name evidence="1" type="ORF">IE877_24225</name>
</gene>
<dbReference type="Proteomes" id="UP000652176">
    <property type="component" value="Unassembled WGS sequence"/>
</dbReference>
<organism evidence="1 2">
    <name type="scientific">Methylomonas albis</name>
    <dbReference type="NCBI Taxonomy" id="1854563"/>
    <lineage>
        <taxon>Bacteria</taxon>
        <taxon>Pseudomonadati</taxon>
        <taxon>Pseudomonadota</taxon>
        <taxon>Gammaproteobacteria</taxon>
        <taxon>Methylococcales</taxon>
        <taxon>Methylococcaceae</taxon>
        <taxon>Methylomonas</taxon>
    </lineage>
</organism>
<keyword evidence="2" id="KW-1185">Reference proteome</keyword>
<name>A0ABR9D735_9GAMM</name>
<comment type="caution">
    <text evidence="1">The sequence shown here is derived from an EMBL/GenBank/DDBJ whole genome shotgun (WGS) entry which is preliminary data.</text>
</comment>
<evidence type="ECO:0000313" key="1">
    <source>
        <dbReference type="EMBL" id="MBD9358934.1"/>
    </source>
</evidence>
<protein>
    <recommendedName>
        <fullName evidence="3">TIR domain-containing protein</fullName>
    </recommendedName>
</protein>
<proteinExistence type="predicted"/>
<reference evidence="1 2" key="1">
    <citation type="submission" date="2020-09" db="EMBL/GenBank/DDBJ databases">
        <title>Methylomonas albis sp. nov. and Methylomonas fluvii sp. nov.: Two cold-adapted methanotrophs from the River Elbe and an amended description of Methylovulum psychrotolerans strain Eb1.</title>
        <authorList>
            <person name="Bussmann I.K."/>
            <person name="Klings K.-W."/>
            <person name="Warnstedt J."/>
            <person name="Hoppert M."/>
            <person name="Saborowski A."/>
            <person name="Horn F."/>
            <person name="Liebner S."/>
        </authorList>
    </citation>
    <scope>NUCLEOTIDE SEQUENCE [LARGE SCALE GENOMIC DNA]</scope>
    <source>
        <strain evidence="1 2">EbA</strain>
    </source>
</reference>
<evidence type="ECO:0008006" key="3">
    <source>
        <dbReference type="Google" id="ProtNLM"/>
    </source>
</evidence>
<sequence length="99" mass="11233">MISRECDIYIDLLHNQSASPQDEVIKQLISSDLLIQITTPSIDESNWASLEASLAVKHDIQTFFVEYFNSNPSQLIFELMEIVKSNKSRQNDTLSRASA</sequence>
<dbReference type="EMBL" id="JACXSS010000002">
    <property type="protein sequence ID" value="MBD9358934.1"/>
    <property type="molecule type" value="Genomic_DNA"/>
</dbReference>